<dbReference type="Proteomes" id="UP000593812">
    <property type="component" value="Chromosome"/>
</dbReference>
<dbReference type="EMBL" id="CP048654">
    <property type="protein sequence ID" value="QOW42888.1"/>
    <property type="molecule type" value="Genomic_DNA"/>
</dbReference>
<name>A0A7S6VQ62_9GAMM</name>
<gene>
    <name evidence="1" type="ORF">G0027_08475</name>
</gene>
<evidence type="ECO:0000313" key="2">
    <source>
        <dbReference type="Proteomes" id="UP000593812"/>
    </source>
</evidence>
<accession>A0A7S6VQ62</accession>
<proteinExistence type="predicted"/>
<sequence>MSSIELFVEKELGKKVLSNLKKIHIGGTNNKKGRDYENFFQLFKAFELASQDIDHQKHLLSCQELAFIDDICYWDLENSIKHNFQAKNSSGSAADWSSEITTRCKRQTILDTKFHNIGESRNYLLVSCEKKKTNNLKKVPVRLRKLNTCIFFPYCKTLVELLDQTKLKTYIAELIETDEPSQVDYAAKLILGVLQGTSAQDIKSIFEQACSNASPNPFVKFRKTDNFHREIPDWIKQIVTASSNKLTYRLQSNRIYLYAASGIEVSASLDLILQVSESVIQEITTTKDLAMLFMSLTSRELDDMDTSLDSSPSGGA</sequence>
<dbReference type="RefSeq" id="WP_104488185.1">
    <property type="nucleotide sequence ID" value="NZ_CP044018.1"/>
</dbReference>
<dbReference type="AlphaFoldDB" id="A0A7S6VQ62"/>
<organism evidence="1 2">
    <name type="scientific">Acinetobacter indicus</name>
    <dbReference type="NCBI Taxonomy" id="756892"/>
    <lineage>
        <taxon>Bacteria</taxon>
        <taxon>Pseudomonadati</taxon>
        <taxon>Pseudomonadota</taxon>
        <taxon>Gammaproteobacteria</taxon>
        <taxon>Moraxellales</taxon>
        <taxon>Moraxellaceae</taxon>
        <taxon>Acinetobacter</taxon>
    </lineage>
</organism>
<reference evidence="1 2" key="1">
    <citation type="submission" date="2020-02" db="EMBL/GenBank/DDBJ databases">
        <title>Tigecycline-resistant Acinetobacter species from pigs and migratory birds.</title>
        <authorList>
            <person name="Chen C."/>
            <person name="Sun J."/>
            <person name="Liao X.-P."/>
            <person name="Liu Y.-H."/>
        </authorList>
    </citation>
    <scope>NUCLEOTIDE SEQUENCE [LARGE SCALE GENOMIC DNA]</scope>
    <source>
        <strain evidence="1 2">C15_T</strain>
    </source>
</reference>
<evidence type="ECO:0000313" key="1">
    <source>
        <dbReference type="EMBL" id="QOW42888.1"/>
    </source>
</evidence>
<protein>
    <submittedName>
        <fullName evidence="1">Uncharacterized protein</fullName>
    </submittedName>
</protein>